<evidence type="ECO:0000256" key="5">
    <source>
        <dbReference type="ARBA" id="ARBA00022884"/>
    </source>
</evidence>
<reference evidence="13 14" key="1">
    <citation type="submission" date="2023-09" db="EMBL/GenBank/DDBJ databases">
        <authorList>
            <person name="Rey-Velasco X."/>
        </authorList>
    </citation>
    <scope>NUCLEOTIDE SEQUENCE [LARGE SCALE GENOMIC DNA]</scope>
    <source>
        <strain evidence="13 14">W345</strain>
    </source>
</reference>
<evidence type="ECO:0000313" key="14">
    <source>
        <dbReference type="Proteomes" id="UP001254608"/>
    </source>
</evidence>
<evidence type="ECO:0000256" key="8">
    <source>
        <dbReference type="RuleBase" id="RU003953"/>
    </source>
</evidence>
<dbReference type="Pfam" id="PF12627">
    <property type="entry name" value="PolyA_pol_RNAbd"/>
    <property type="match status" value="1"/>
</dbReference>
<dbReference type="EMBL" id="JAVRIC010000024">
    <property type="protein sequence ID" value="MDT0498659.1"/>
    <property type="molecule type" value="Genomic_DNA"/>
</dbReference>
<feature type="active site" evidence="7">
    <location>
        <position position="171"/>
    </location>
</feature>
<feature type="region of interest" description="Disordered" evidence="9">
    <location>
        <begin position="435"/>
        <end position="470"/>
    </location>
</feature>
<comment type="function">
    <text evidence="7">Adds poly(A) tail to the 3' end of many RNAs, which usually targets these RNAs for decay. Plays a significant role in the global control of gene expression, through influencing the rate of transcript degradation, and in the general RNA quality control.</text>
</comment>
<evidence type="ECO:0000256" key="7">
    <source>
        <dbReference type="HAMAP-Rule" id="MF_00957"/>
    </source>
</evidence>
<feature type="compositionally biased region" description="Basic residues" evidence="9">
    <location>
        <begin position="454"/>
        <end position="470"/>
    </location>
</feature>
<dbReference type="InterPro" id="IPR010206">
    <property type="entry name" value="PolA_pol_I"/>
</dbReference>
<comment type="similarity">
    <text evidence="7 8">Belongs to the tRNA nucleotidyltransferase/poly(A) polymerase family.</text>
</comment>
<dbReference type="Pfam" id="PF12626">
    <property type="entry name" value="PolyA_pol_arg_C"/>
    <property type="match status" value="1"/>
</dbReference>
<accession>A0ABU2WM12</accession>
<evidence type="ECO:0000259" key="11">
    <source>
        <dbReference type="Pfam" id="PF12626"/>
    </source>
</evidence>
<dbReference type="RefSeq" id="WP_311366071.1">
    <property type="nucleotide sequence ID" value="NZ_JAVRIC010000024.1"/>
</dbReference>
<dbReference type="EC" id="2.7.7.19" evidence="7"/>
<evidence type="ECO:0000256" key="3">
    <source>
        <dbReference type="ARBA" id="ARBA00022741"/>
    </source>
</evidence>
<feature type="domain" description="Poly A polymerase head" evidence="10">
    <location>
        <begin position="77"/>
        <end position="202"/>
    </location>
</feature>
<gene>
    <name evidence="7 13" type="primary">pcnB</name>
    <name evidence="13" type="ORF">RM530_15020</name>
</gene>
<dbReference type="Proteomes" id="UP001254608">
    <property type="component" value="Unassembled WGS sequence"/>
</dbReference>
<dbReference type="GO" id="GO:1990817">
    <property type="term" value="F:poly(A) RNA polymerase activity"/>
    <property type="evidence" value="ECO:0007669"/>
    <property type="project" value="UniProtKB-EC"/>
</dbReference>
<dbReference type="HAMAP" id="MF_00957">
    <property type="entry name" value="PolyA_pol"/>
    <property type="match status" value="1"/>
</dbReference>
<dbReference type="Gene3D" id="1.10.3090.10">
    <property type="entry name" value="cca-adding enzyme, domain 2"/>
    <property type="match status" value="1"/>
</dbReference>
<sequence>MRQPFTREKRASPLEWGASALRRLADGVASFGLFGSRVATIVDPVRIPRAEHSISRSQISSATLKVLYTLKDAGYEAYMVGGGVRDLLAGVPPKDFDIATDAKPEQIRALFRNCRLVGRRFLIAHVRFGSEVLEVTTFRGPISDSHERDDSGRILSDNVYGTLEEDAFRRDFTVNGLYYDIRDFAIVDYVGGLEDLKRRQLRLIGDPELRYREDPVRMLRAVRIASKLGFEIEASARKAIPQLAPLLGEVPAARLFEEVLKILLAIDAAASFRTLCELGLFREMFPQSEAVISESPQLLQFVESALSNTADRLARGATVSPSFLYAALLWPAVERRASTLQDKQGHPPAVAWTQAAEEVVARQISRVAIPKRFSVPAREIWMLQPRFEQRRGARAKRLLGHPRFRAAYDFLLLRAEAGLAPQELAQWWTDAQESVELSDLPPVPDEDGDAAPATRKRRRRRRSRSGKPAG</sequence>
<keyword evidence="13" id="KW-0548">Nucleotidyltransferase</keyword>
<keyword evidence="2 7" id="KW-0808">Transferase</keyword>
<protein>
    <recommendedName>
        <fullName evidence="7">Poly(A) polymerase I</fullName>
        <shortName evidence="7">PAP I</shortName>
        <ecNumber evidence="7">2.7.7.19</ecNumber>
    </recommendedName>
</protein>
<dbReference type="InterPro" id="IPR052191">
    <property type="entry name" value="tRNA_ntf/polyA_polymerase_I"/>
</dbReference>
<evidence type="ECO:0000256" key="6">
    <source>
        <dbReference type="ARBA" id="ARBA00023163"/>
    </source>
</evidence>
<feature type="active site" evidence="7">
    <location>
        <position position="95"/>
    </location>
</feature>
<keyword evidence="5 7" id="KW-0694">RNA-binding</keyword>
<dbReference type="CDD" id="cd05398">
    <property type="entry name" value="NT_ClassII-CCAase"/>
    <property type="match status" value="1"/>
</dbReference>
<evidence type="ECO:0000259" key="12">
    <source>
        <dbReference type="Pfam" id="PF12627"/>
    </source>
</evidence>
<dbReference type="Pfam" id="PF01743">
    <property type="entry name" value="PolyA_pol"/>
    <property type="match status" value="1"/>
</dbReference>
<evidence type="ECO:0000256" key="1">
    <source>
        <dbReference type="ARBA" id="ARBA00022664"/>
    </source>
</evidence>
<dbReference type="InterPro" id="IPR002646">
    <property type="entry name" value="PolA_pol_head_dom"/>
</dbReference>
<dbReference type="PANTHER" id="PTHR43051">
    <property type="entry name" value="POLYNUCLEOTIDE ADENYLYLTRANSFERASE FAMILY PROTEIN"/>
    <property type="match status" value="1"/>
</dbReference>
<feature type="active site" evidence="7">
    <location>
        <position position="97"/>
    </location>
</feature>
<dbReference type="InterPro" id="IPR025866">
    <property type="entry name" value="PolyA_pol_arg_C_dom"/>
</dbReference>
<keyword evidence="6 7" id="KW-0804">Transcription</keyword>
<evidence type="ECO:0000313" key="13">
    <source>
        <dbReference type="EMBL" id="MDT0498659.1"/>
    </source>
</evidence>
<comment type="caution">
    <text evidence="13">The sequence shown here is derived from an EMBL/GenBank/DDBJ whole genome shotgun (WGS) entry which is preliminary data.</text>
</comment>
<comment type="catalytic activity">
    <reaction evidence="7">
        <text>RNA(n) + ATP = RNA(n)-3'-adenine ribonucleotide + diphosphate</text>
        <dbReference type="Rhea" id="RHEA:11332"/>
        <dbReference type="Rhea" id="RHEA-COMP:14527"/>
        <dbReference type="Rhea" id="RHEA-COMP:17347"/>
        <dbReference type="ChEBI" id="CHEBI:30616"/>
        <dbReference type="ChEBI" id="CHEBI:33019"/>
        <dbReference type="ChEBI" id="CHEBI:140395"/>
        <dbReference type="ChEBI" id="CHEBI:173115"/>
        <dbReference type="EC" id="2.7.7.19"/>
    </reaction>
</comment>
<evidence type="ECO:0000259" key="10">
    <source>
        <dbReference type="Pfam" id="PF01743"/>
    </source>
</evidence>
<name>A0ABU2WM12_9GAMM</name>
<keyword evidence="3 7" id="KW-0547">Nucleotide-binding</keyword>
<evidence type="ECO:0000256" key="4">
    <source>
        <dbReference type="ARBA" id="ARBA00022840"/>
    </source>
</evidence>
<dbReference type="InterPro" id="IPR043519">
    <property type="entry name" value="NT_sf"/>
</dbReference>
<proteinExistence type="inferred from homology"/>
<dbReference type="NCBIfam" id="TIGR01942">
    <property type="entry name" value="pcnB"/>
    <property type="match status" value="1"/>
</dbReference>
<feature type="domain" description="Polymerase A arginine-rich C-terminal" evidence="11">
    <location>
        <begin position="344"/>
        <end position="462"/>
    </location>
</feature>
<keyword evidence="14" id="KW-1185">Reference proteome</keyword>
<dbReference type="PANTHER" id="PTHR43051:SF1">
    <property type="entry name" value="POLYNUCLEOTIDE ADENYLYLTRANSFERASE FAMILY PROTEIN"/>
    <property type="match status" value="1"/>
</dbReference>
<evidence type="ECO:0000256" key="9">
    <source>
        <dbReference type="SAM" id="MobiDB-lite"/>
    </source>
</evidence>
<keyword evidence="4 7" id="KW-0067">ATP-binding</keyword>
<organism evidence="13 14">
    <name type="scientific">Banduia mediterranea</name>
    <dbReference type="NCBI Taxonomy" id="3075609"/>
    <lineage>
        <taxon>Bacteria</taxon>
        <taxon>Pseudomonadati</taxon>
        <taxon>Pseudomonadota</taxon>
        <taxon>Gammaproteobacteria</taxon>
        <taxon>Nevskiales</taxon>
        <taxon>Algiphilaceae</taxon>
        <taxon>Banduia</taxon>
    </lineage>
</organism>
<evidence type="ECO:0000256" key="2">
    <source>
        <dbReference type="ARBA" id="ARBA00022679"/>
    </source>
</evidence>
<keyword evidence="1 7" id="KW-0507">mRNA processing</keyword>
<feature type="domain" description="tRNA nucleotidyltransferase/poly(A) polymerase RNA and SrmB- binding" evidence="12">
    <location>
        <begin position="229"/>
        <end position="289"/>
    </location>
</feature>
<dbReference type="Gene3D" id="3.30.460.10">
    <property type="entry name" value="Beta Polymerase, domain 2"/>
    <property type="match status" value="1"/>
</dbReference>
<dbReference type="InterPro" id="IPR032828">
    <property type="entry name" value="PolyA_RNA-bd"/>
</dbReference>
<dbReference type="SUPFAM" id="SSF81891">
    <property type="entry name" value="Poly A polymerase C-terminal region-like"/>
    <property type="match status" value="1"/>
</dbReference>
<dbReference type="SUPFAM" id="SSF81301">
    <property type="entry name" value="Nucleotidyltransferase"/>
    <property type="match status" value="1"/>
</dbReference>